<sequence length="282" mass="30446">MARRPAVSDVLLERRDGVALITLNRPETLNAMGGDLVPRFAEALAEVEADPAVRCVAITGAGRAFCAGGDIRAMQERNDRIAAAAASEGPAAVIAELDRLVAELRRRHDEVSLRLHTMPKPVVALVNGPAVGAGFSIALACDIRLASDRARFGAAFRNVGLPGDFGGSYFLQRLCGAGIARELYFTAEIIDAARALELRIVNRVIPHDELLAQGLDFCRRLAEGPTGAYARMKENLNFAETATLEQVLDQEALHMRIAGFSADSREAVAAFLEKREPRFIGR</sequence>
<accession>A0ABX6C2R5</accession>
<keyword evidence="4" id="KW-1185">Reference proteome</keyword>
<dbReference type="Gene3D" id="3.90.226.10">
    <property type="entry name" value="2-enoyl-CoA Hydratase, Chain A, domain 1"/>
    <property type="match status" value="1"/>
</dbReference>
<proteinExistence type="inferred from homology"/>
<dbReference type="PANTHER" id="PTHR43459:SF1">
    <property type="entry name" value="EG:BACN32G11.4 PROTEIN"/>
    <property type="match status" value="1"/>
</dbReference>
<gene>
    <name evidence="3" type="ORF">Tbon_04390</name>
</gene>
<dbReference type="Pfam" id="PF00378">
    <property type="entry name" value="ECH_1"/>
    <property type="match status" value="1"/>
</dbReference>
<reference evidence="3 4" key="1">
    <citation type="submission" date="2019-10" db="EMBL/GenBank/DDBJ databases">
        <title>Thermopilla bonchosmolovskayae gen. nov., sp. nov., a moderately thermophilic Chloroflexi bacterium from a Chukotka hot spring (Arctic, Russia), representing a novel classis Thermopillaia, which include previously uncultivated lineage OLB14.</title>
        <authorList>
            <person name="Kochetkova T.V."/>
            <person name="Zayulina K.S."/>
            <person name="Zhigarkov V.S."/>
            <person name="Minaev N.V."/>
            <person name="Novikov A."/>
            <person name="Toshchakov S.V."/>
            <person name="Elcheninov A.G."/>
            <person name="Kublanov I.V."/>
        </authorList>
    </citation>
    <scope>NUCLEOTIDE SEQUENCE [LARGE SCALE GENOMIC DNA]</scope>
    <source>
        <strain evidence="3 4">3753O</strain>
    </source>
</reference>
<dbReference type="CDD" id="cd06558">
    <property type="entry name" value="crotonase-like"/>
    <property type="match status" value="1"/>
</dbReference>
<evidence type="ECO:0000256" key="2">
    <source>
        <dbReference type="RuleBase" id="RU003707"/>
    </source>
</evidence>
<dbReference type="PANTHER" id="PTHR43459">
    <property type="entry name" value="ENOYL-COA HYDRATASE"/>
    <property type="match status" value="1"/>
</dbReference>
<dbReference type="InterPro" id="IPR014748">
    <property type="entry name" value="Enoyl-CoA_hydra_C"/>
</dbReference>
<dbReference type="EMBL" id="CP042829">
    <property type="protein sequence ID" value="QFG02560.1"/>
    <property type="molecule type" value="Genomic_DNA"/>
</dbReference>
<protein>
    <submittedName>
        <fullName evidence="3">Enoyl-CoA hydratase</fullName>
    </submittedName>
</protein>
<dbReference type="InterPro" id="IPR029045">
    <property type="entry name" value="ClpP/crotonase-like_dom_sf"/>
</dbReference>
<evidence type="ECO:0000313" key="3">
    <source>
        <dbReference type="EMBL" id="QFG02560.1"/>
    </source>
</evidence>
<comment type="similarity">
    <text evidence="1 2">Belongs to the enoyl-CoA hydratase/isomerase family.</text>
</comment>
<dbReference type="SUPFAM" id="SSF52096">
    <property type="entry name" value="ClpP/crotonase"/>
    <property type="match status" value="1"/>
</dbReference>
<dbReference type="InterPro" id="IPR018376">
    <property type="entry name" value="Enoyl-CoA_hyd/isom_CS"/>
</dbReference>
<dbReference type="Gene3D" id="1.10.12.10">
    <property type="entry name" value="Lyase 2-enoyl-coa Hydratase, Chain A, domain 2"/>
    <property type="match status" value="1"/>
</dbReference>
<name>A0ABX6C2R5_9CHLR</name>
<organism evidence="3 4">
    <name type="scientific">Tepidiforma bonchosmolovskayae</name>
    <dbReference type="NCBI Taxonomy" id="2601677"/>
    <lineage>
        <taxon>Bacteria</taxon>
        <taxon>Bacillati</taxon>
        <taxon>Chloroflexota</taxon>
        <taxon>Tepidiformia</taxon>
        <taxon>Tepidiformales</taxon>
        <taxon>Tepidiformaceae</taxon>
        <taxon>Tepidiforma</taxon>
    </lineage>
</organism>
<evidence type="ECO:0000313" key="4">
    <source>
        <dbReference type="Proteomes" id="UP000326331"/>
    </source>
</evidence>
<evidence type="ECO:0000256" key="1">
    <source>
        <dbReference type="ARBA" id="ARBA00005254"/>
    </source>
</evidence>
<dbReference type="PROSITE" id="PS00166">
    <property type="entry name" value="ENOYL_COA_HYDRATASE"/>
    <property type="match status" value="1"/>
</dbReference>
<dbReference type="Proteomes" id="UP000326331">
    <property type="component" value="Chromosome"/>
</dbReference>
<dbReference type="InterPro" id="IPR001753">
    <property type="entry name" value="Enoyl-CoA_hydra/iso"/>
</dbReference>